<evidence type="ECO:0000313" key="5">
    <source>
        <dbReference type="Proteomes" id="UP001327560"/>
    </source>
</evidence>
<dbReference type="GO" id="GO:0003779">
    <property type="term" value="F:actin binding"/>
    <property type="evidence" value="ECO:0007669"/>
    <property type="project" value="UniProtKB-KW"/>
</dbReference>
<dbReference type="EMBL" id="CP136891">
    <property type="protein sequence ID" value="WOK97748.1"/>
    <property type="molecule type" value="Genomic_DNA"/>
</dbReference>
<reference evidence="4 5" key="1">
    <citation type="submission" date="2023-10" db="EMBL/GenBank/DDBJ databases">
        <title>Chromosome-scale genome assembly provides insights into flower coloration mechanisms of Canna indica.</title>
        <authorList>
            <person name="Li C."/>
        </authorList>
    </citation>
    <scope>NUCLEOTIDE SEQUENCE [LARGE SCALE GENOMIC DNA]</scope>
    <source>
        <tissue evidence="4">Flower</tissue>
    </source>
</reference>
<dbReference type="AlphaFoldDB" id="A0AAQ3Q4S4"/>
<accession>A0AAQ3Q4S4</accession>
<dbReference type="PROSITE" id="PS51263">
    <property type="entry name" value="ADF_H"/>
    <property type="match status" value="1"/>
</dbReference>
<keyword evidence="5" id="KW-1185">Reference proteome</keyword>
<organism evidence="4 5">
    <name type="scientific">Canna indica</name>
    <name type="common">Indian-shot</name>
    <dbReference type="NCBI Taxonomy" id="4628"/>
    <lineage>
        <taxon>Eukaryota</taxon>
        <taxon>Viridiplantae</taxon>
        <taxon>Streptophyta</taxon>
        <taxon>Embryophyta</taxon>
        <taxon>Tracheophyta</taxon>
        <taxon>Spermatophyta</taxon>
        <taxon>Magnoliopsida</taxon>
        <taxon>Liliopsida</taxon>
        <taxon>Zingiberales</taxon>
        <taxon>Cannaceae</taxon>
        <taxon>Canna</taxon>
    </lineage>
</organism>
<evidence type="ECO:0000313" key="4">
    <source>
        <dbReference type="EMBL" id="WOK97748.1"/>
    </source>
</evidence>
<dbReference type="Proteomes" id="UP001327560">
    <property type="component" value="Chromosome 2"/>
</dbReference>
<name>A0AAQ3Q4S4_9LILI</name>
<protein>
    <submittedName>
        <fullName evidence="4">Actin-depolymerizing factor 7</fullName>
    </submittedName>
</protein>
<dbReference type="InterPro" id="IPR029006">
    <property type="entry name" value="ADF-H/Gelsolin-like_dom_sf"/>
</dbReference>
<keyword evidence="2" id="KW-0009">Actin-binding</keyword>
<dbReference type="GO" id="GO:0030042">
    <property type="term" value="P:actin filament depolymerization"/>
    <property type="evidence" value="ECO:0007669"/>
    <property type="project" value="InterPro"/>
</dbReference>
<gene>
    <name evidence="4" type="ORF">Cni_G06456</name>
</gene>
<feature type="domain" description="ADF-H" evidence="3">
    <location>
        <begin position="1"/>
        <end position="57"/>
    </location>
</feature>
<comment type="similarity">
    <text evidence="1">Belongs to the actin-binding proteins ADF family.</text>
</comment>
<dbReference type="Pfam" id="PF00241">
    <property type="entry name" value="Cofilin_ADF"/>
    <property type="match status" value="1"/>
</dbReference>
<evidence type="ECO:0000256" key="2">
    <source>
        <dbReference type="ARBA" id="ARBA00023203"/>
    </source>
</evidence>
<sequence>MAVNDDCKQNFLELKAKRTYRFIICKIDKKLKQVVVQKLGEPSLGYDDFTFSLPSEL</sequence>
<dbReference type="GO" id="GO:0015629">
    <property type="term" value="C:actin cytoskeleton"/>
    <property type="evidence" value="ECO:0007669"/>
    <property type="project" value="InterPro"/>
</dbReference>
<evidence type="ECO:0000256" key="1">
    <source>
        <dbReference type="ARBA" id="ARBA00006844"/>
    </source>
</evidence>
<dbReference type="Gene3D" id="3.40.20.10">
    <property type="entry name" value="Severin"/>
    <property type="match status" value="1"/>
</dbReference>
<dbReference type="InterPro" id="IPR017904">
    <property type="entry name" value="ADF/Cofilin"/>
</dbReference>
<dbReference type="PANTHER" id="PTHR11913">
    <property type="entry name" value="COFILIN-RELATED"/>
    <property type="match status" value="1"/>
</dbReference>
<dbReference type="InterPro" id="IPR002108">
    <property type="entry name" value="ADF-H"/>
</dbReference>
<evidence type="ECO:0000259" key="3">
    <source>
        <dbReference type="PROSITE" id="PS51263"/>
    </source>
</evidence>
<dbReference type="SUPFAM" id="SSF55753">
    <property type="entry name" value="Actin depolymerizing proteins"/>
    <property type="match status" value="1"/>
</dbReference>
<proteinExistence type="inferred from homology"/>